<comment type="subcellular location">
    <subcellularLocation>
        <location evidence="1">Membrane</location>
        <topology evidence="1">Single-pass membrane protein</topology>
    </subcellularLocation>
</comment>
<keyword evidence="2" id="KW-0732">Signal</keyword>
<dbReference type="GO" id="GO:0016301">
    <property type="term" value="F:kinase activity"/>
    <property type="evidence" value="ECO:0007669"/>
    <property type="project" value="UniProtKB-KW"/>
</dbReference>
<evidence type="ECO:0000259" key="3">
    <source>
        <dbReference type="Pfam" id="PF13947"/>
    </source>
</evidence>
<dbReference type="GO" id="GO:0030247">
    <property type="term" value="F:polysaccharide binding"/>
    <property type="evidence" value="ECO:0007669"/>
    <property type="project" value="InterPro"/>
</dbReference>
<feature type="domain" description="Wall-associated receptor kinase galacturonan-binding" evidence="3">
    <location>
        <begin position="22"/>
        <end position="80"/>
    </location>
</feature>
<keyword evidence="4" id="KW-0418">Kinase</keyword>
<dbReference type="GO" id="GO:0016020">
    <property type="term" value="C:membrane"/>
    <property type="evidence" value="ECO:0007669"/>
    <property type="project" value="UniProtKB-SubCell"/>
</dbReference>
<evidence type="ECO:0000256" key="1">
    <source>
        <dbReference type="ARBA" id="ARBA00004167"/>
    </source>
</evidence>
<keyword evidence="4" id="KW-0808">Transferase</keyword>
<comment type="caution">
    <text evidence="4">The sequence shown here is derived from an EMBL/GenBank/DDBJ whole genome shotgun (WGS) entry which is preliminary data.</text>
</comment>
<evidence type="ECO:0000313" key="5">
    <source>
        <dbReference type="Proteomes" id="UP001289374"/>
    </source>
</evidence>
<accession>A0AAE1WDE3</accession>
<dbReference type="Pfam" id="PF13947">
    <property type="entry name" value="GUB_WAK_bind"/>
    <property type="match status" value="1"/>
</dbReference>
<gene>
    <name evidence="4" type="ORF">Sango_2187500</name>
</gene>
<name>A0AAE1WDE3_9LAMI</name>
<dbReference type="PANTHER" id="PTHR33491">
    <property type="entry name" value="OSJNBA0016N04.9 PROTEIN"/>
    <property type="match status" value="1"/>
</dbReference>
<dbReference type="Proteomes" id="UP001289374">
    <property type="component" value="Unassembled WGS sequence"/>
</dbReference>
<evidence type="ECO:0000256" key="2">
    <source>
        <dbReference type="ARBA" id="ARBA00022729"/>
    </source>
</evidence>
<keyword evidence="4" id="KW-0675">Receptor</keyword>
<keyword evidence="5" id="KW-1185">Reference proteome</keyword>
<sequence length="159" mass="17271">MMISSLPPTLSVSNYPVAKPNCTDRCGDVSIPFPFGTTPDCYGNYSFFVTCNQTIHPGPKLFLQDTKIEITDISLDGQLTVLQYIARDCYAPNGTGYGNDPSISFADFTVNNTANKFTIVGCDAYAYVSGLRLDGTEYDTGCMALCKREQDLVDGPAMV</sequence>
<dbReference type="EMBL" id="JACGWL010000012">
    <property type="protein sequence ID" value="KAK4391242.1"/>
    <property type="molecule type" value="Genomic_DNA"/>
</dbReference>
<dbReference type="AlphaFoldDB" id="A0AAE1WDE3"/>
<proteinExistence type="predicted"/>
<evidence type="ECO:0000313" key="4">
    <source>
        <dbReference type="EMBL" id="KAK4391242.1"/>
    </source>
</evidence>
<organism evidence="4 5">
    <name type="scientific">Sesamum angolense</name>
    <dbReference type="NCBI Taxonomy" id="2727404"/>
    <lineage>
        <taxon>Eukaryota</taxon>
        <taxon>Viridiplantae</taxon>
        <taxon>Streptophyta</taxon>
        <taxon>Embryophyta</taxon>
        <taxon>Tracheophyta</taxon>
        <taxon>Spermatophyta</taxon>
        <taxon>Magnoliopsida</taxon>
        <taxon>eudicotyledons</taxon>
        <taxon>Gunneridae</taxon>
        <taxon>Pentapetalae</taxon>
        <taxon>asterids</taxon>
        <taxon>lamiids</taxon>
        <taxon>Lamiales</taxon>
        <taxon>Pedaliaceae</taxon>
        <taxon>Sesamum</taxon>
    </lineage>
</organism>
<dbReference type="InterPro" id="IPR025287">
    <property type="entry name" value="WAK_GUB"/>
</dbReference>
<protein>
    <submittedName>
        <fullName evidence="4">Wall-associated receptor kinase-like 8</fullName>
    </submittedName>
</protein>
<reference evidence="4" key="2">
    <citation type="journal article" date="2024" name="Plant">
        <title>Genomic evolution and insights into agronomic trait innovations of Sesamum species.</title>
        <authorList>
            <person name="Miao H."/>
            <person name="Wang L."/>
            <person name="Qu L."/>
            <person name="Liu H."/>
            <person name="Sun Y."/>
            <person name="Le M."/>
            <person name="Wang Q."/>
            <person name="Wei S."/>
            <person name="Zheng Y."/>
            <person name="Lin W."/>
            <person name="Duan Y."/>
            <person name="Cao H."/>
            <person name="Xiong S."/>
            <person name="Wang X."/>
            <person name="Wei L."/>
            <person name="Li C."/>
            <person name="Ma Q."/>
            <person name="Ju M."/>
            <person name="Zhao R."/>
            <person name="Li G."/>
            <person name="Mu C."/>
            <person name="Tian Q."/>
            <person name="Mei H."/>
            <person name="Zhang T."/>
            <person name="Gao T."/>
            <person name="Zhang H."/>
        </authorList>
    </citation>
    <scope>NUCLEOTIDE SEQUENCE</scope>
    <source>
        <strain evidence="4">K16</strain>
    </source>
</reference>
<reference evidence="4" key="1">
    <citation type="submission" date="2020-06" db="EMBL/GenBank/DDBJ databases">
        <authorList>
            <person name="Li T."/>
            <person name="Hu X."/>
            <person name="Zhang T."/>
            <person name="Song X."/>
            <person name="Zhang H."/>
            <person name="Dai N."/>
            <person name="Sheng W."/>
            <person name="Hou X."/>
            <person name="Wei L."/>
        </authorList>
    </citation>
    <scope>NUCLEOTIDE SEQUENCE</scope>
    <source>
        <strain evidence="4">K16</strain>
        <tissue evidence="4">Leaf</tissue>
    </source>
</reference>